<dbReference type="RefSeq" id="YP_010738107.1">
    <property type="nucleotide sequence ID" value="NC_073022.1"/>
</dbReference>
<evidence type="ECO:0000313" key="1">
    <source>
        <dbReference type="EMBL" id="QIQ67995.1"/>
    </source>
</evidence>
<reference evidence="1 2" key="1">
    <citation type="submission" date="2020-02" db="EMBL/GenBank/DDBJ databases">
        <authorList>
            <person name="Li D."/>
            <person name="Pan L."/>
            <person name="Qin W."/>
            <person name="Xu L."/>
            <person name="Lin W."/>
            <person name="Yang J."/>
            <person name="Hong B."/>
            <person name="Xu B."/>
        </authorList>
    </citation>
    <scope>NUCLEOTIDE SEQUENCE [LARGE SCALE GENOMIC DNA]</scope>
</reference>
<accession>A0A7D2LKT4</accession>
<proteinExistence type="predicted"/>
<name>A0A7D2LKT4_9CAUD</name>
<dbReference type="EMBL" id="MT135176">
    <property type="protein sequence ID" value="QIQ67995.1"/>
    <property type="molecule type" value="Genomic_DNA"/>
</dbReference>
<dbReference type="GeneID" id="79578091"/>
<dbReference type="Proteomes" id="UP000509192">
    <property type="component" value="Segment"/>
</dbReference>
<sequence length="74" mass="8723">MNKLKVKFLKKIGLNPYCPRWLKVICLKITMREISKGFTKLFKSGLQDITPEKRDEINKLILKMNATRESCHDK</sequence>
<evidence type="ECO:0000313" key="2">
    <source>
        <dbReference type="Proteomes" id="UP000509192"/>
    </source>
</evidence>
<dbReference type="KEGG" id="vg:79578091"/>
<protein>
    <submittedName>
        <fullName evidence="1">Uncharacterized protein</fullName>
    </submittedName>
</protein>
<organism evidence="1 2">
    <name type="scientific">Hafnia phage yong1</name>
    <dbReference type="NCBI Taxonomy" id="2719181"/>
    <lineage>
        <taxon>Viruses</taxon>
        <taxon>Duplodnaviria</taxon>
        <taxon>Heunggongvirae</taxon>
        <taxon>Uroviricota</taxon>
        <taxon>Caudoviricetes</taxon>
        <taxon>Hafyongvirus</taxon>
        <taxon>Hafyongvirus yong1</taxon>
    </lineage>
</organism>
<keyword evidence="2" id="KW-1185">Reference proteome</keyword>